<protein>
    <submittedName>
        <fullName evidence="2">Uncharacterized protein</fullName>
    </submittedName>
</protein>
<gene>
    <name evidence="2" type="ORF">HELGO_WM18533</name>
</gene>
<feature type="transmembrane region" description="Helical" evidence="1">
    <location>
        <begin position="99"/>
        <end position="118"/>
    </location>
</feature>
<feature type="transmembrane region" description="Helical" evidence="1">
    <location>
        <begin position="76"/>
        <end position="93"/>
    </location>
</feature>
<feature type="transmembrane region" description="Helical" evidence="1">
    <location>
        <begin position="51"/>
        <end position="69"/>
    </location>
</feature>
<feature type="transmembrane region" description="Helical" evidence="1">
    <location>
        <begin position="201"/>
        <end position="222"/>
    </location>
</feature>
<name>A0A6S6U2Z0_9BACT</name>
<reference evidence="2" key="1">
    <citation type="submission" date="2020-01" db="EMBL/GenBank/DDBJ databases">
        <authorList>
            <person name="Meier V. D."/>
            <person name="Meier V D."/>
        </authorList>
    </citation>
    <scope>NUCLEOTIDE SEQUENCE</scope>
    <source>
        <strain evidence="2">HLG_WM_MAG_05</strain>
    </source>
</reference>
<dbReference type="EMBL" id="CACVAU010000062">
    <property type="protein sequence ID" value="CAA6821079.1"/>
    <property type="molecule type" value="Genomic_DNA"/>
</dbReference>
<keyword evidence="1" id="KW-0472">Membrane</keyword>
<sequence length="372" mass="44982">METKKAEYKPSGELRTEEHPSIHNKPILYYFFIYSIVIYLSIDYFSEDKHVLVITMSLLLTVIYSTFIWKLQKHVLFYLFCYLSTGYLLMFMLTKEIYLSYSLVLFLSFLPFALIIIANRYLIDIPYALFVNFKVFSVYNIDLFTNTNQAIDHHKEELIYIDVYSLSEGFEEQTYKNIKKHYIRLIKFWYAQENYLFKLRYYFPVLALVLGIFLFFILLFILRKFMPTLLFLEHSTIMSIYLVIFYLSVTYHINSFLQSKFYMRNILKELNHIWFDNYEYRHQVKIFLDQNFLIYIHDRRDDRHICVNTNKSFQDFISKEKFDKEGRNGILTVFISFILILFIEVLVNAEVPYEAINSSNKDTELSIKKEQQ</sequence>
<dbReference type="AlphaFoldDB" id="A0A6S6U2Z0"/>
<evidence type="ECO:0000256" key="1">
    <source>
        <dbReference type="SAM" id="Phobius"/>
    </source>
</evidence>
<keyword evidence="1" id="KW-0812">Transmembrane</keyword>
<organism evidence="2">
    <name type="scientific">uncultured Sulfurovum sp</name>
    <dbReference type="NCBI Taxonomy" id="269237"/>
    <lineage>
        <taxon>Bacteria</taxon>
        <taxon>Pseudomonadati</taxon>
        <taxon>Campylobacterota</taxon>
        <taxon>Epsilonproteobacteria</taxon>
        <taxon>Campylobacterales</taxon>
        <taxon>Sulfurovaceae</taxon>
        <taxon>Sulfurovum</taxon>
        <taxon>environmental samples</taxon>
    </lineage>
</organism>
<feature type="transmembrane region" description="Helical" evidence="1">
    <location>
        <begin position="234"/>
        <end position="254"/>
    </location>
</feature>
<keyword evidence="1" id="KW-1133">Transmembrane helix</keyword>
<feature type="transmembrane region" description="Helical" evidence="1">
    <location>
        <begin position="27"/>
        <end position="45"/>
    </location>
</feature>
<accession>A0A6S6U2Z0</accession>
<feature type="transmembrane region" description="Helical" evidence="1">
    <location>
        <begin position="329"/>
        <end position="349"/>
    </location>
</feature>
<evidence type="ECO:0000313" key="2">
    <source>
        <dbReference type="EMBL" id="CAA6821079.1"/>
    </source>
</evidence>
<proteinExistence type="predicted"/>